<dbReference type="SMART" id="SM00487">
    <property type="entry name" value="DEXDc"/>
    <property type="match status" value="1"/>
</dbReference>
<evidence type="ECO:0000256" key="1">
    <source>
        <dbReference type="ARBA" id="ARBA00022801"/>
    </source>
</evidence>
<dbReference type="InterPro" id="IPR038718">
    <property type="entry name" value="SNF2-like_sf"/>
</dbReference>
<keyword evidence="1" id="KW-0378">Hydrolase</keyword>
<dbReference type="Proteomes" id="UP000036410">
    <property type="component" value="Chromosome"/>
</dbReference>
<dbReference type="CDD" id="cd18012">
    <property type="entry name" value="DEXQc_arch_SWI2_SNF2"/>
    <property type="match status" value="1"/>
</dbReference>
<evidence type="ECO:0000259" key="5">
    <source>
        <dbReference type="PROSITE" id="PS51194"/>
    </source>
</evidence>
<dbReference type="InterPro" id="IPR013663">
    <property type="entry name" value="Helicase_SWF/SNF/SWI_bac"/>
</dbReference>
<dbReference type="AlphaFoldDB" id="A0A806TH78"/>
<keyword evidence="6" id="KW-0067">ATP-binding</keyword>
<dbReference type="SUPFAM" id="SSF52540">
    <property type="entry name" value="P-loop containing nucleoside triphosphate hydrolases"/>
    <property type="match status" value="2"/>
</dbReference>
<feature type="domain" description="Helicase C-terminal" evidence="5">
    <location>
        <begin position="909"/>
        <end position="1066"/>
    </location>
</feature>
<sequence>MRLEDCEAMINKTLNKEQLKDSYSSRTYYRGHTYYKQGRVLDLEYNEQTTTWTASVRGAEMYTVMVEQKGNSFYSFCDCPAYHEFSECKHEVAVLLTICDERAKPQPIKTKPFRQSKEYENVNHFIDLFSSYQQTISDHKKYADKDPLKVEFICKSYSEEFLRSEGMYVALEMKVGVDRTYVVKNIQEFLTDAKEFQTHEFTKRFEYDPAEHFFIEEDKKIIELLMDIMTNESFYKNSYSMYRSSANNRELIIPSIVAKELFQLLKDRNFTFIHEGHSYKNIIFAESSAPFSFQINKHSAAGFELDFTELHQASFFDRYGWLFLKGTFYELSQDQRMLLEGLRKTAPLKPVVPIAEEQMGNFLSHVVPGLKKVGKVDIAKEVSHQIIAPELKAKVFIDREDEQLFVTLRYNYGEISINPFSPQSEKYDKILIRDLEKEDRVMDLIETAPLNIYKNQLYLNQDEYSLYEFLFHIVPKLDEIADVYITDEMKDYAYTDFSAPVTTVDIQNSNGLLEINFDLGDIDHQTVQDVLKSVLEKKSYHRLDNGAFIPLENEGFEHIQNLFRELNVTEKDLKDNSLQVPLYRGMQVEEIMSAGDKSAAKFGSAFKTLITQLKSPEEMDWEVPESLQASLRDYQRNGFKWFKSLSHYSLGGVLADDMGLGKTLQSIAYILSEKELDEDSSAFLIVVPASLIYNWRNELERFAPNLTVQTITGTPSEREEKLKRTADVWITSYPTLRQDIDLYQHLHFHALILDEAQSIKNHTTKTAVAVRTISAKKRFALSGTPIENSLDELWSIFQTILPGLFPGLRQFKNMSSEQVGRIVRPFLLRRVKKDVLKELPDKIETTHLSELTKEQKELYVGYLEQLKSSLAGEDFNKNRMKILAGLTRLRQICCHPSLFVENYEGYSSKLEQLLEITRNAVANGKRLLIFSQFTSMLHIIREELQKENLSYFYLDGQTPSKERVEMADRFNNGEQDIFLISLKAGGTGLNLTGADTVILYDLWWNPAIEEQAAGRAHRIGQKNVVQVIKLISQGTIEEKIYALQQKKKELIEQVIQPGETMLSSLTEEELRELLSM</sequence>
<gene>
    <name evidence="6" type="ORF">AS52_02543</name>
</gene>
<dbReference type="PANTHER" id="PTHR10799">
    <property type="entry name" value="SNF2/RAD54 HELICASE FAMILY"/>
    <property type="match status" value="1"/>
</dbReference>
<dbReference type="PROSITE" id="PS51192">
    <property type="entry name" value="HELICASE_ATP_BIND_1"/>
    <property type="match status" value="1"/>
</dbReference>
<dbReference type="GO" id="GO:0004386">
    <property type="term" value="F:helicase activity"/>
    <property type="evidence" value="ECO:0007669"/>
    <property type="project" value="UniProtKB-KW"/>
</dbReference>
<dbReference type="EMBL" id="CP010586">
    <property type="protein sequence ID" value="AKP77504.1"/>
    <property type="molecule type" value="Genomic_DNA"/>
</dbReference>
<dbReference type="PROSITE" id="PS51194">
    <property type="entry name" value="HELICASE_CTER"/>
    <property type="match status" value="1"/>
</dbReference>
<dbReference type="InterPro" id="IPR049730">
    <property type="entry name" value="SNF2/RAD54-like_C"/>
</dbReference>
<keyword evidence="2" id="KW-0479">Metal-binding</keyword>
<dbReference type="Pfam" id="PF00176">
    <property type="entry name" value="SNF2-rel_dom"/>
    <property type="match status" value="1"/>
</dbReference>
<dbReference type="InterPro" id="IPR001650">
    <property type="entry name" value="Helicase_C-like"/>
</dbReference>
<keyword evidence="6" id="KW-0347">Helicase</keyword>
<evidence type="ECO:0000313" key="6">
    <source>
        <dbReference type="EMBL" id="AKP77504.1"/>
    </source>
</evidence>
<dbReference type="PROSITE" id="PS50966">
    <property type="entry name" value="ZF_SWIM"/>
    <property type="match status" value="1"/>
</dbReference>
<dbReference type="Gene3D" id="3.40.50.300">
    <property type="entry name" value="P-loop containing nucleotide triphosphate hydrolases"/>
    <property type="match status" value="1"/>
</dbReference>
<dbReference type="Pfam" id="PF00271">
    <property type="entry name" value="Helicase_C"/>
    <property type="match status" value="1"/>
</dbReference>
<keyword evidence="6" id="KW-0547">Nucleotide-binding</keyword>
<organism evidence="6 7">
    <name type="scientific">Priestia megaterium Q3</name>
    <dbReference type="NCBI Taxonomy" id="1452722"/>
    <lineage>
        <taxon>Bacteria</taxon>
        <taxon>Bacillati</taxon>
        <taxon>Bacillota</taxon>
        <taxon>Bacilli</taxon>
        <taxon>Bacillales</taxon>
        <taxon>Bacillaceae</taxon>
        <taxon>Priestia</taxon>
    </lineage>
</organism>
<evidence type="ECO:0000313" key="7">
    <source>
        <dbReference type="Proteomes" id="UP000036410"/>
    </source>
</evidence>
<evidence type="ECO:0000256" key="2">
    <source>
        <dbReference type="PROSITE-ProRule" id="PRU00325"/>
    </source>
</evidence>
<feature type="domain" description="SWIM-type" evidence="3">
    <location>
        <begin position="62"/>
        <end position="99"/>
    </location>
</feature>
<dbReference type="GO" id="GO:0016787">
    <property type="term" value="F:hydrolase activity"/>
    <property type="evidence" value="ECO:0007669"/>
    <property type="project" value="UniProtKB-KW"/>
</dbReference>
<proteinExistence type="predicted"/>
<dbReference type="InterPro" id="IPR014001">
    <property type="entry name" value="Helicase_ATP-bd"/>
</dbReference>
<evidence type="ECO:0000259" key="4">
    <source>
        <dbReference type="PROSITE" id="PS51192"/>
    </source>
</evidence>
<dbReference type="SMART" id="SM00490">
    <property type="entry name" value="HELICc"/>
    <property type="match status" value="1"/>
</dbReference>
<dbReference type="Gene3D" id="3.40.50.10810">
    <property type="entry name" value="Tandem AAA-ATPase domain"/>
    <property type="match status" value="1"/>
</dbReference>
<protein>
    <submittedName>
        <fullName evidence="6">ATP-dependent helicase HepA</fullName>
    </submittedName>
</protein>
<dbReference type="InterPro" id="IPR007527">
    <property type="entry name" value="Znf_SWIM"/>
</dbReference>
<keyword evidence="2" id="KW-0863">Zinc-finger</keyword>
<dbReference type="InterPro" id="IPR027417">
    <property type="entry name" value="P-loop_NTPase"/>
</dbReference>
<accession>A0A806TH78</accession>
<name>A0A806TH78_PRIMG</name>
<reference evidence="6 7" key="1">
    <citation type="submission" date="2015-01" db="EMBL/GenBank/DDBJ databases">
        <title>Genome sequence of bacillus megaterium Q3.</title>
        <authorList>
            <person name="Wang Y."/>
            <person name="Luo K."/>
            <person name="Bai L."/>
            <person name="Luo F."/>
        </authorList>
    </citation>
    <scope>NUCLEOTIDE SEQUENCE [LARGE SCALE GENOMIC DNA]</scope>
    <source>
        <strain evidence="6 7">Q3</strain>
    </source>
</reference>
<dbReference type="GO" id="GO:0008270">
    <property type="term" value="F:zinc ion binding"/>
    <property type="evidence" value="ECO:0007669"/>
    <property type="project" value="UniProtKB-KW"/>
</dbReference>
<feature type="domain" description="Helicase ATP-binding" evidence="4">
    <location>
        <begin position="643"/>
        <end position="803"/>
    </location>
</feature>
<evidence type="ECO:0000259" key="3">
    <source>
        <dbReference type="PROSITE" id="PS50966"/>
    </source>
</evidence>
<dbReference type="InterPro" id="IPR000330">
    <property type="entry name" value="SNF2_N"/>
</dbReference>
<dbReference type="CDD" id="cd18793">
    <property type="entry name" value="SF2_C_SNF"/>
    <property type="match status" value="1"/>
</dbReference>
<dbReference type="GO" id="GO:0005524">
    <property type="term" value="F:ATP binding"/>
    <property type="evidence" value="ECO:0007669"/>
    <property type="project" value="InterPro"/>
</dbReference>
<dbReference type="Pfam" id="PF08455">
    <property type="entry name" value="SNF2_assoc"/>
    <property type="match status" value="1"/>
</dbReference>
<dbReference type="FunFam" id="3.40.50.300:FF:000533">
    <property type="entry name" value="Helicase, Snf2 family"/>
    <property type="match status" value="1"/>
</dbReference>
<keyword evidence="2" id="KW-0862">Zinc</keyword>